<dbReference type="EMBL" id="CAJOBH010102334">
    <property type="protein sequence ID" value="CAF4619596.1"/>
    <property type="molecule type" value="Genomic_DNA"/>
</dbReference>
<organism evidence="2 3">
    <name type="scientific">Rotaria magnacalcarata</name>
    <dbReference type="NCBI Taxonomy" id="392030"/>
    <lineage>
        <taxon>Eukaryota</taxon>
        <taxon>Metazoa</taxon>
        <taxon>Spiralia</taxon>
        <taxon>Gnathifera</taxon>
        <taxon>Rotifera</taxon>
        <taxon>Eurotatoria</taxon>
        <taxon>Bdelloidea</taxon>
        <taxon>Philodinida</taxon>
        <taxon>Philodinidae</taxon>
        <taxon>Rotaria</taxon>
    </lineage>
</organism>
<evidence type="ECO:0000256" key="1">
    <source>
        <dbReference type="SAM" id="MobiDB-lite"/>
    </source>
</evidence>
<feature type="compositionally biased region" description="Basic and acidic residues" evidence="1">
    <location>
        <begin position="13"/>
        <end position="24"/>
    </location>
</feature>
<accession>A0A8S2ZCT1</accession>
<dbReference type="AlphaFoldDB" id="A0A8S2ZCT1"/>
<proteinExistence type="predicted"/>
<protein>
    <submittedName>
        <fullName evidence="2">Uncharacterized protein</fullName>
    </submittedName>
</protein>
<name>A0A8S2ZCT1_9BILA</name>
<gene>
    <name evidence="2" type="ORF">BYL167_LOCUS40902</name>
</gene>
<feature type="non-terminal residue" evidence="2">
    <location>
        <position position="130"/>
    </location>
</feature>
<feature type="region of interest" description="Disordered" evidence="1">
    <location>
        <begin position="1"/>
        <end position="40"/>
    </location>
</feature>
<reference evidence="2" key="1">
    <citation type="submission" date="2021-02" db="EMBL/GenBank/DDBJ databases">
        <authorList>
            <person name="Nowell W R."/>
        </authorList>
    </citation>
    <scope>NUCLEOTIDE SEQUENCE</scope>
</reference>
<sequence length="130" mass="15837">MSHTKKHKRHRHHSDDERDEDEHRKQHRPKPIEQPIEEPAIDPSFDWLSRRDYLTETYLIDTVMFSSYIVFICLYSSPTNIEDFWKFVQKYQLFQQRRKQPPKSTTSPDADQQQSSILNIPIVYEKKYRL</sequence>
<evidence type="ECO:0000313" key="3">
    <source>
        <dbReference type="Proteomes" id="UP000681967"/>
    </source>
</evidence>
<feature type="compositionally biased region" description="Basic residues" evidence="1">
    <location>
        <begin position="1"/>
        <end position="12"/>
    </location>
</feature>
<evidence type="ECO:0000313" key="2">
    <source>
        <dbReference type="EMBL" id="CAF4619596.1"/>
    </source>
</evidence>
<comment type="caution">
    <text evidence="2">The sequence shown here is derived from an EMBL/GenBank/DDBJ whole genome shotgun (WGS) entry which is preliminary data.</text>
</comment>
<dbReference type="Proteomes" id="UP000681967">
    <property type="component" value="Unassembled WGS sequence"/>
</dbReference>